<protein>
    <submittedName>
        <fullName evidence="2">Nucleotide-diphospho-sugar transferase</fullName>
    </submittedName>
</protein>
<dbReference type="OrthoDB" id="2014201at2759"/>
<feature type="transmembrane region" description="Helical" evidence="1">
    <location>
        <begin position="49"/>
        <end position="68"/>
    </location>
</feature>
<keyword evidence="2" id="KW-0808">Transferase</keyword>
<accession>A0A9P9IE53</accession>
<feature type="transmembrane region" description="Helical" evidence="1">
    <location>
        <begin position="12"/>
        <end position="29"/>
    </location>
</feature>
<dbReference type="EMBL" id="JAGMUU010000036">
    <property type="protein sequence ID" value="KAH7116552.1"/>
    <property type="molecule type" value="Genomic_DNA"/>
</dbReference>
<dbReference type="GO" id="GO:0016740">
    <property type="term" value="F:transferase activity"/>
    <property type="evidence" value="ECO:0007669"/>
    <property type="project" value="UniProtKB-KW"/>
</dbReference>
<name>A0A9P9IE53_9HYPO</name>
<dbReference type="SUPFAM" id="SSF53448">
    <property type="entry name" value="Nucleotide-diphospho-sugar transferases"/>
    <property type="match status" value="1"/>
</dbReference>
<keyword evidence="1" id="KW-0812">Transmembrane</keyword>
<dbReference type="InterPro" id="IPR050587">
    <property type="entry name" value="GNT1/Glycosyltrans_8"/>
</dbReference>
<keyword evidence="1" id="KW-1133">Transmembrane helix</keyword>
<gene>
    <name evidence="2" type="ORF">B0J13DRAFT_205775</name>
</gene>
<evidence type="ECO:0000313" key="3">
    <source>
        <dbReference type="Proteomes" id="UP000717696"/>
    </source>
</evidence>
<comment type="caution">
    <text evidence="2">The sequence shown here is derived from an EMBL/GenBank/DDBJ whole genome shotgun (WGS) entry which is preliminary data.</text>
</comment>
<dbReference type="PANTHER" id="PTHR11183">
    <property type="entry name" value="GLYCOGENIN SUBFAMILY MEMBER"/>
    <property type="match status" value="1"/>
</dbReference>
<dbReference type="Proteomes" id="UP000717696">
    <property type="component" value="Unassembled WGS sequence"/>
</dbReference>
<evidence type="ECO:0000256" key="1">
    <source>
        <dbReference type="SAM" id="Phobius"/>
    </source>
</evidence>
<proteinExistence type="predicted"/>
<evidence type="ECO:0000313" key="2">
    <source>
        <dbReference type="EMBL" id="KAH7116552.1"/>
    </source>
</evidence>
<keyword evidence="3" id="KW-1185">Reference proteome</keyword>
<dbReference type="Gene3D" id="3.90.550.10">
    <property type="entry name" value="Spore Coat Polysaccharide Biosynthesis Protein SpsA, Chain A"/>
    <property type="match status" value="1"/>
</dbReference>
<reference evidence="2" key="1">
    <citation type="journal article" date="2021" name="Nat. Commun.">
        <title>Genetic determinants of endophytism in the Arabidopsis root mycobiome.</title>
        <authorList>
            <person name="Mesny F."/>
            <person name="Miyauchi S."/>
            <person name="Thiergart T."/>
            <person name="Pickel B."/>
            <person name="Atanasova L."/>
            <person name="Karlsson M."/>
            <person name="Huettel B."/>
            <person name="Barry K.W."/>
            <person name="Haridas S."/>
            <person name="Chen C."/>
            <person name="Bauer D."/>
            <person name="Andreopoulos W."/>
            <person name="Pangilinan J."/>
            <person name="LaButti K."/>
            <person name="Riley R."/>
            <person name="Lipzen A."/>
            <person name="Clum A."/>
            <person name="Drula E."/>
            <person name="Henrissat B."/>
            <person name="Kohler A."/>
            <person name="Grigoriev I.V."/>
            <person name="Martin F.M."/>
            <person name="Hacquard S."/>
        </authorList>
    </citation>
    <scope>NUCLEOTIDE SEQUENCE</scope>
    <source>
        <strain evidence="2">MPI-CAGE-AT-0021</strain>
    </source>
</reference>
<keyword evidence="1" id="KW-0472">Membrane</keyword>
<sequence>MRFRPRLPRASPVLKSLLFLACLALIYIVTRRHGSEGARPEASSPNAYVFYAAQDAYACSVLVNIYLLKTAYQTKHRIVVLLSKDVSAKYQYYIKSLGAEVIKEDPMPLHPESSDYYRGCLLKLAAFRMHEIDPTIHRILVLDADQLILKELDHLFDLPSTDLAAPRAYWLDHSFLSSTLMLIQPTPKLWSQIQQTVATLPPYQYDMDIVNSIFGDTAVRLPSSYIVLNNHWEDWTLPSWFSSAGTPSSSTSAPPEPSQTASDKDLQDLLSQSHVLHFTAVGKPWMHDAWAVSELKPYAHPLLHRQWEEWRIIAMDVCPKGLIDHL</sequence>
<dbReference type="InterPro" id="IPR029044">
    <property type="entry name" value="Nucleotide-diphossugar_trans"/>
</dbReference>
<organism evidence="2 3">
    <name type="scientific">Dactylonectria estremocensis</name>
    <dbReference type="NCBI Taxonomy" id="1079267"/>
    <lineage>
        <taxon>Eukaryota</taxon>
        <taxon>Fungi</taxon>
        <taxon>Dikarya</taxon>
        <taxon>Ascomycota</taxon>
        <taxon>Pezizomycotina</taxon>
        <taxon>Sordariomycetes</taxon>
        <taxon>Hypocreomycetidae</taxon>
        <taxon>Hypocreales</taxon>
        <taxon>Nectriaceae</taxon>
        <taxon>Dactylonectria</taxon>
    </lineage>
</organism>
<dbReference type="AlphaFoldDB" id="A0A9P9IE53"/>